<comment type="caution">
    <text evidence="4">The sequence shown here is derived from an EMBL/GenBank/DDBJ whole genome shotgun (WGS) entry which is preliminary data.</text>
</comment>
<dbReference type="PANTHER" id="PTHR10357:SF179">
    <property type="entry name" value="NEUTRAL AND BASIC AMINO ACID TRANSPORT PROTEIN RBAT"/>
    <property type="match status" value="1"/>
</dbReference>
<dbReference type="SMART" id="SM00642">
    <property type="entry name" value="Aamy"/>
    <property type="match status" value="1"/>
</dbReference>
<dbReference type="Gene3D" id="3.90.400.10">
    <property type="entry name" value="Oligo-1,6-glucosidase, Domain 2"/>
    <property type="match status" value="1"/>
</dbReference>
<dbReference type="CDD" id="cd11333">
    <property type="entry name" value="AmyAc_SI_OligoGlu_DGase"/>
    <property type="match status" value="1"/>
</dbReference>
<dbReference type="SUPFAM" id="SSF51445">
    <property type="entry name" value="(Trans)glycosidases"/>
    <property type="match status" value="1"/>
</dbReference>
<proteinExistence type="inferred from homology"/>
<dbReference type="InterPro" id="IPR017853">
    <property type="entry name" value="GH"/>
</dbReference>
<dbReference type="Gene3D" id="3.20.20.80">
    <property type="entry name" value="Glycosidases"/>
    <property type="match status" value="1"/>
</dbReference>
<sequence length="553" mass="64730">MLNKKWWHETIGYQIYPKSFQDSNNDGVGDIQGMIQHLDELQELGVNVVWISPINLSPMVDHGYDISDYFQIDPSFGTNEDFEELIQEANKRGIKILMDLVINHTSDQHEWFKEALANPNSDFRNYYVIKEGKDGLPPNNWRSIFGGSAWEQIEDTNEYYLHLFTKGQPDLNWENPMLREELYQMIQYWLDRGLGGFRIDAITHIKKNYDYINVPADGPDNLATVWEHYRDATGIGEFLGEMRDRVFTDNDVLTIAEMDVEDPDKWEEYFGENGYFSTIFDFYHTPYSIQQEKYKEHPVTFIEDMKTKMFAKQVKANGRVLFTNFLENHDLPRALNRWIPESEIHFNSASALAMMYFFLRGIPVIYQGQEIGMVDYPKDSIEEYLDLPTYNNYENYLLEGLSEDEALHQINIECRENSRTPVQWDASEYAGFSTVKPWFDVNPNYHDINYAQQKDDPHSLLNFYKKMAVLRKNKAYQETFIYSDTVPFATEIKGCVAYERQGIESIFVICNMTNQPMQVPVASVEEILLTNGETDIYVDGYLHLKPYQGIIFK</sequence>
<gene>
    <name evidence="4" type="ORF">BAU17_01080</name>
</gene>
<evidence type="ECO:0000256" key="1">
    <source>
        <dbReference type="ARBA" id="ARBA00008061"/>
    </source>
</evidence>
<dbReference type="Proteomes" id="UP000782705">
    <property type="component" value="Unassembled WGS sequence"/>
</dbReference>
<dbReference type="EMBL" id="MAEL01000054">
    <property type="protein sequence ID" value="KAF1302223.1"/>
    <property type="molecule type" value="Genomic_DNA"/>
</dbReference>
<dbReference type="Pfam" id="PF00128">
    <property type="entry name" value="Alpha-amylase"/>
    <property type="match status" value="1"/>
</dbReference>
<evidence type="ECO:0000313" key="5">
    <source>
        <dbReference type="Proteomes" id="UP000782705"/>
    </source>
</evidence>
<evidence type="ECO:0000259" key="3">
    <source>
        <dbReference type="SMART" id="SM00642"/>
    </source>
</evidence>
<organism evidence="4 5">
    <name type="scientific">Candidatus Enterococcus willemsii</name>
    <dbReference type="NCBI Taxonomy" id="1857215"/>
    <lineage>
        <taxon>Bacteria</taxon>
        <taxon>Bacillati</taxon>
        <taxon>Bacillota</taxon>
        <taxon>Bacilli</taxon>
        <taxon>Lactobacillales</taxon>
        <taxon>Enterococcaceae</taxon>
        <taxon>Enterococcus</taxon>
    </lineage>
</organism>
<dbReference type="InterPro" id="IPR045857">
    <property type="entry name" value="O16G_dom_2"/>
</dbReference>
<keyword evidence="2" id="KW-0326">Glycosidase</keyword>
<keyword evidence="2" id="KW-0378">Hydrolase</keyword>
<reference evidence="4 5" key="1">
    <citation type="submission" date="2016-06" db="EMBL/GenBank/DDBJ databases">
        <title>Four novel species of enterococci isolated from chicken manure.</title>
        <authorList>
            <person name="Van Tyne D."/>
        </authorList>
    </citation>
    <scope>NUCLEOTIDE SEQUENCE [LARGE SCALE GENOMIC DNA]</scope>
    <source>
        <strain evidence="4 5">CU12B</strain>
    </source>
</reference>
<name>A0ABQ6YX08_9ENTE</name>
<keyword evidence="5" id="KW-1185">Reference proteome</keyword>
<evidence type="ECO:0000313" key="4">
    <source>
        <dbReference type="EMBL" id="KAF1302223.1"/>
    </source>
</evidence>
<protein>
    <submittedName>
        <fullName evidence="4">Glucohydrolase</fullName>
    </submittedName>
</protein>
<evidence type="ECO:0000256" key="2">
    <source>
        <dbReference type="ARBA" id="ARBA00023295"/>
    </source>
</evidence>
<accession>A0ABQ6YX08</accession>
<dbReference type="PANTHER" id="PTHR10357">
    <property type="entry name" value="ALPHA-AMYLASE FAMILY MEMBER"/>
    <property type="match status" value="1"/>
</dbReference>
<comment type="similarity">
    <text evidence="1">Belongs to the glycosyl hydrolase 13 family.</text>
</comment>
<feature type="domain" description="Glycosyl hydrolase family 13 catalytic" evidence="3">
    <location>
        <begin position="14"/>
        <end position="415"/>
    </location>
</feature>
<dbReference type="InterPro" id="IPR006047">
    <property type="entry name" value="GH13_cat_dom"/>
</dbReference>